<protein>
    <submittedName>
        <fullName evidence="2">Uncharacterized protein</fullName>
    </submittedName>
</protein>
<proteinExistence type="predicted"/>
<evidence type="ECO:0000256" key="1">
    <source>
        <dbReference type="SAM" id="MobiDB-lite"/>
    </source>
</evidence>
<comment type="caution">
    <text evidence="2">The sequence shown here is derived from an EMBL/GenBank/DDBJ whole genome shotgun (WGS) entry which is preliminary data.</text>
</comment>
<accession>X8JQ31</accession>
<evidence type="ECO:0000313" key="2">
    <source>
        <dbReference type="EMBL" id="EUC65118.1"/>
    </source>
</evidence>
<evidence type="ECO:0000313" key="3">
    <source>
        <dbReference type="Proteomes" id="UP000030108"/>
    </source>
</evidence>
<dbReference type="EMBL" id="JATN01000312">
    <property type="protein sequence ID" value="EUC65118.1"/>
    <property type="molecule type" value="Genomic_DNA"/>
</dbReference>
<feature type="region of interest" description="Disordered" evidence="1">
    <location>
        <begin position="44"/>
        <end position="65"/>
    </location>
</feature>
<dbReference type="AlphaFoldDB" id="X8JQ31"/>
<sequence>MRRRLRVLRMPGIWYREKRVEAMGQRYLLTRLDTQPQQLPFVPSKPRTSMHHPSISAVPNSQPTKGEIIHGKKFTRLVPRSPHSQNNTTPTRSHFNRHTDLVQLPLKRRKTTSTIDTRITHPHRPLRPRSHSRSLILRFRLGLESLPCSRRWRSTCFCRL</sequence>
<organism evidence="2 3">
    <name type="scientific">Rhizoctonia solani AG-3 Rhs1AP</name>
    <dbReference type="NCBI Taxonomy" id="1086054"/>
    <lineage>
        <taxon>Eukaryota</taxon>
        <taxon>Fungi</taxon>
        <taxon>Dikarya</taxon>
        <taxon>Basidiomycota</taxon>
        <taxon>Agaricomycotina</taxon>
        <taxon>Agaricomycetes</taxon>
        <taxon>Cantharellales</taxon>
        <taxon>Ceratobasidiaceae</taxon>
        <taxon>Rhizoctonia</taxon>
    </lineage>
</organism>
<reference evidence="3" key="1">
    <citation type="journal article" date="2014" name="Genome Announc.">
        <title>Draft genome sequence of the plant-pathogenic soil fungus Rhizoctonia solani anastomosis group 3 strain Rhs1AP.</title>
        <authorList>
            <person name="Cubeta M.A."/>
            <person name="Thomas E."/>
            <person name="Dean R.A."/>
            <person name="Jabaji S."/>
            <person name="Neate S.M."/>
            <person name="Tavantzis S."/>
            <person name="Toda T."/>
            <person name="Vilgalys R."/>
            <person name="Bharathan N."/>
            <person name="Fedorova-Abrams N."/>
            <person name="Pakala S.B."/>
            <person name="Pakala S.M."/>
            <person name="Zafar N."/>
            <person name="Joardar V."/>
            <person name="Losada L."/>
            <person name="Nierman W.C."/>
        </authorList>
    </citation>
    <scope>NUCLEOTIDE SEQUENCE [LARGE SCALE GENOMIC DNA]</scope>
    <source>
        <strain evidence="3">AG-3</strain>
    </source>
</reference>
<gene>
    <name evidence="2" type="ORF">RSOL_497790</name>
</gene>
<dbReference type="Proteomes" id="UP000030108">
    <property type="component" value="Unassembled WGS sequence"/>
</dbReference>
<name>X8JQ31_9AGAM</name>